<keyword evidence="2" id="KW-1185">Reference proteome</keyword>
<comment type="caution">
    <text evidence="1">The sequence shown here is derived from an EMBL/GenBank/DDBJ whole genome shotgun (WGS) entry which is preliminary data.</text>
</comment>
<dbReference type="InterPro" id="IPR011042">
    <property type="entry name" value="6-blade_b-propeller_TolB-like"/>
</dbReference>
<dbReference type="STRING" id="1236989.JCM15548_12130"/>
<sequence length="375" mass="42965">MKQNKIYLIGIIMACYLFGCTQKKDEGNAFRILDYEKAQPIEYANLFDVQGVIIIPLETTEQSIISDNFIVKLMDGNVFVFDYHRGQVLRFNLEGKFLNSIGEQGKGPEELLNPSDFYIDPKNQTVEILCEPGSTIKKFSFQGEFRSKLSFDFPSHSFIKDSKDGYYFYRGVNSGYSEYRVTYVDASSKINELLMDPGNAPVGLVMDKQCFVENNGVVFLKEILFNQIVFLAQGRLIDGVKIHFGENDIRLDDLPNYPGMMAFFQQLDSDGFHSIKSFDVLDNHAFLSFQYQKASDDLKTHFMSLNLLTDEMISVSKNGDNELFRNLEFQMLLPDNKFLFAISSHNYHLLENTIPTNAFESFAIKEDDNPVLIVF</sequence>
<protein>
    <recommendedName>
        <fullName evidence="3">Lipoprotein</fullName>
    </recommendedName>
</protein>
<organism evidence="1 2">
    <name type="scientific">Geofilum rubicundum JCM 15548</name>
    <dbReference type="NCBI Taxonomy" id="1236989"/>
    <lineage>
        <taxon>Bacteria</taxon>
        <taxon>Pseudomonadati</taxon>
        <taxon>Bacteroidota</taxon>
        <taxon>Bacteroidia</taxon>
        <taxon>Marinilabiliales</taxon>
        <taxon>Marinilabiliaceae</taxon>
        <taxon>Geofilum</taxon>
    </lineage>
</organism>
<evidence type="ECO:0000313" key="2">
    <source>
        <dbReference type="Proteomes" id="UP000032900"/>
    </source>
</evidence>
<dbReference type="Proteomes" id="UP000032900">
    <property type="component" value="Unassembled WGS sequence"/>
</dbReference>
<dbReference type="SUPFAM" id="SSF63825">
    <property type="entry name" value="YWTD domain"/>
    <property type="match status" value="1"/>
</dbReference>
<dbReference type="EMBL" id="BAZW01000015">
    <property type="protein sequence ID" value="GAO29895.1"/>
    <property type="molecule type" value="Genomic_DNA"/>
</dbReference>
<accession>A0A0E9LYH1</accession>
<name>A0A0E9LYH1_9BACT</name>
<dbReference type="RefSeq" id="WP_062124519.1">
    <property type="nucleotide sequence ID" value="NZ_BAZW01000015.1"/>
</dbReference>
<dbReference type="OrthoDB" id="1040565at2"/>
<dbReference type="AlphaFoldDB" id="A0A0E9LYH1"/>
<proteinExistence type="predicted"/>
<dbReference type="Pfam" id="PF17170">
    <property type="entry name" value="DUF5128"/>
    <property type="match status" value="1"/>
</dbReference>
<evidence type="ECO:0000313" key="1">
    <source>
        <dbReference type="EMBL" id="GAO29895.1"/>
    </source>
</evidence>
<reference evidence="1 2" key="1">
    <citation type="journal article" date="2015" name="Microbes Environ.">
        <title>Distribution and evolution of nitrogen fixation genes in the phylum bacteroidetes.</title>
        <authorList>
            <person name="Inoue J."/>
            <person name="Oshima K."/>
            <person name="Suda W."/>
            <person name="Sakamoto M."/>
            <person name="Iino T."/>
            <person name="Noda S."/>
            <person name="Hongoh Y."/>
            <person name="Hattori M."/>
            <person name="Ohkuma M."/>
        </authorList>
    </citation>
    <scope>NUCLEOTIDE SEQUENCE [LARGE SCALE GENOMIC DNA]</scope>
    <source>
        <strain evidence="1">JCM 15548</strain>
    </source>
</reference>
<evidence type="ECO:0008006" key="3">
    <source>
        <dbReference type="Google" id="ProtNLM"/>
    </source>
</evidence>
<dbReference type="Gene3D" id="2.120.10.30">
    <property type="entry name" value="TolB, C-terminal domain"/>
    <property type="match status" value="1"/>
</dbReference>
<gene>
    <name evidence="1" type="ORF">JCM15548_12130</name>
</gene>